<keyword evidence="2" id="KW-0732">Signal</keyword>
<feature type="region of interest" description="Disordered" evidence="1">
    <location>
        <begin position="21"/>
        <end position="98"/>
    </location>
</feature>
<dbReference type="HOGENOM" id="CLU_098779_0_0_1"/>
<evidence type="ECO:0000256" key="1">
    <source>
        <dbReference type="SAM" id="MobiDB-lite"/>
    </source>
</evidence>
<reference evidence="5" key="1">
    <citation type="submission" date="2012-12" db="EMBL/GenBank/DDBJ databases">
        <authorList>
            <person name="Hellsten U."/>
            <person name="Grimwood J."/>
            <person name="Chapman J.A."/>
            <person name="Shapiro H."/>
            <person name="Aerts A."/>
            <person name="Otillar R.P."/>
            <person name="Terry A.Y."/>
            <person name="Boore J.L."/>
            <person name="Simakov O."/>
            <person name="Marletaz F."/>
            <person name="Cho S.-J."/>
            <person name="Edsinger-Gonzales E."/>
            <person name="Havlak P."/>
            <person name="Kuo D.-H."/>
            <person name="Larsson T."/>
            <person name="Lv J."/>
            <person name="Arendt D."/>
            <person name="Savage R."/>
            <person name="Osoegawa K."/>
            <person name="de Jong P."/>
            <person name="Lindberg D.R."/>
            <person name="Seaver E.C."/>
            <person name="Weisblat D.A."/>
            <person name="Putnam N.H."/>
            <person name="Grigoriev I.V."/>
            <person name="Rokhsar D.S."/>
        </authorList>
    </citation>
    <scope>NUCLEOTIDE SEQUENCE</scope>
    <source>
        <strain evidence="5">I ESC-2004</strain>
    </source>
</reference>
<dbReference type="Proteomes" id="UP000014760">
    <property type="component" value="Unassembled WGS sequence"/>
</dbReference>
<name>R7UFF9_CAPTE</name>
<feature type="compositionally biased region" description="Basic and acidic residues" evidence="1">
    <location>
        <begin position="24"/>
        <end position="98"/>
    </location>
</feature>
<proteinExistence type="predicted"/>
<protein>
    <submittedName>
        <fullName evidence="3 4">Uncharacterized protein</fullName>
    </submittedName>
</protein>
<accession>R7UFF9</accession>
<reference evidence="4" key="3">
    <citation type="submission" date="2015-06" db="UniProtKB">
        <authorList>
            <consortium name="EnsemblMetazoa"/>
        </authorList>
    </citation>
    <scope>IDENTIFICATION</scope>
</reference>
<feature type="chain" id="PRO_5008787967" evidence="2">
    <location>
        <begin position="21"/>
        <end position="246"/>
    </location>
</feature>
<organism evidence="3">
    <name type="scientific">Capitella teleta</name>
    <name type="common">Polychaete worm</name>
    <dbReference type="NCBI Taxonomy" id="283909"/>
    <lineage>
        <taxon>Eukaryota</taxon>
        <taxon>Metazoa</taxon>
        <taxon>Spiralia</taxon>
        <taxon>Lophotrochozoa</taxon>
        <taxon>Annelida</taxon>
        <taxon>Polychaeta</taxon>
        <taxon>Sedentaria</taxon>
        <taxon>Scolecida</taxon>
        <taxon>Capitellidae</taxon>
        <taxon>Capitella</taxon>
    </lineage>
</organism>
<feature type="signal peptide" evidence="2">
    <location>
        <begin position="1"/>
        <end position="20"/>
    </location>
</feature>
<feature type="region of interest" description="Disordered" evidence="1">
    <location>
        <begin position="223"/>
        <end position="246"/>
    </location>
</feature>
<feature type="compositionally biased region" description="Acidic residues" evidence="1">
    <location>
        <begin position="235"/>
        <end position="246"/>
    </location>
</feature>
<dbReference type="EMBL" id="AMQN01008046">
    <property type="status" value="NOT_ANNOTATED_CDS"/>
    <property type="molecule type" value="Genomic_DNA"/>
</dbReference>
<evidence type="ECO:0000313" key="5">
    <source>
        <dbReference type="Proteomes" id="UP000014760"/>
    </source>
</evidence>
<evidence type="ECO:0000313" key="3">
    <source>
        <dbReference type="EMBL" id="ELU04843.1"/>
    </source>
</evidence>
<reference evidence="3 5" key="2">
    <citation type="journal article" date="2013" name="Nature">
        <title>Insights into bilaterian evolution from three spiralian genomes.</title>
        <authorList>
            <person name="Simakov O."/>
            <person name="Marletaz F."/>
            <person name="Cho S.J."/>
            <person name="Edsinger-Gonzales E."/>
            <person name="Havlak P."/>
            <person name="Hellsten U."/>
            <person name="Kuo D.H."/>
            <person name="Larsson T."/>
            <person name="Lv J."/>
            <person name="Arendt D."/>
            <person name="Savage R."/>
            <person name="Osoegawa K."/>
            <person name="de Jong P."/>
            <person name="Grimwood J."/>
            <person name="Chapman J.A."/>
            <person name="Shapiro H."/>
            <person name="Aerts A."/>
            <person name="Otillar R.P."/>
            <person name="Terry A.Y."/>
            <person name="Boore J.L."/>
            <person name="Grigoriev I.V."/>
            <person name="Lindberg D.R."/>
            <person name="Seaver E.C."/>
            <person name="Weisblat D.A."/>
            <person name="Putnam N.H."/>
            <person name="Rokhsar D.S."/>
        </authorList>
    </citation>
    <scope>NUCLEOTIDE SEQUENCE</scope>
    <source>
        <strain evidence="3 5">I ESC-2004</strain>
    </source>
</reference>
<gene>
    <name evidence="3" type="ORF">CAPTEDRAFT_198506</name>
</gene>
<dbReference type="EnsemblMetazoa" id="CapteT198506">
    <property type="protein sequence ID" value="CapteP198506"/>
    <property type="gene ID" value="CapteG198506"/>
</dbReference>
<dbReference type="AlphaFoldDB" id="R7UFF9"/>
<evidence type="ECO:0000256" key="2">
    <source>
        <dbReference type="SAM" id="SignalP"/>
    </source>
</evidence>
<sequence>MNKLLVLTLVVAVSICTASAFSEEGTRGRTREERQEWREAREERREERREGAAERREQREERRDEREERRETAVERRAERGERRQERKEERREERREDRKGYRMAPRLLCNIEGDAEIPERRRPTGDCPQDSTCSIGPIAVQFKGREASLTFCDARDEDGHLLIFRGACRIELEDGTTIDRSAARCGGRRSEDCCSRGPLTGFEYNGQPAEAYFPNRMIPRRRRPHFGNDREPLEEVADEIDVQVD</sequence>
<keyword evidence="5" id="KW-1185">Reference proteome</keyword>
<dbReference type="EMBL" id="KB302059">
    <property type="protein sequence ID" value="ELU04843.1"/>
    <property type="molecule type" value="Genomic_DNA"/>
</dbReference>
<evidence type="ECO:0000313" key="4">
    <source>
        <dbReference type="EnsemblMetazoa" id="CapteP198506"/>
    </source>
</evidence>